<organism evidence="2 3">
    <name type="scientific">Ophiobolus disseminans</name>
    <dbReference type="NCBI Taxonomy" id="1469910"/>
    <lineage>
        <taxon>Eukaryota</taxon>
        <taxon>Fungi</taxon>
        <taxon>Dikarya</taxon>
        <taxon>Ascomycota</taxon>
        <taxon>Pezizomycotina</taxon>
        <taxon>Dothideomycetes</taxon>
        <taxon>Pleosporomycetidae</taxon>
        <taxon>Pleosporales</taxon>
        <taxon>Pleosporineae</taxon>
        <taxon>Phaeosphaeriaceae</taxon>
        <taxon>Ophiobolus</taxon>
    </lineage>
</organism>
<feature type="compositionally biased region" description="Basic and acidic residues" evidence="1">
    <location>
        <begin position="53"/>
        <end position="68"/>
    </location>
</feature>
<accession>A0A6A6ZVT3</accession>
<feature type="compositionally biased region" description="Basic and acidic residues" evidence="1">
    <location>
        <begin position="30"/>
        <end position="46"/>
    </location>
</feature>
<feature type="compositionally biased region" description="Basic and acidic residues" evidence="1">
    <location>
        <begin position="144"/>
        <end position="154"/>
    </location>
</feature>
<dbReference type="OrthoDB" id="3695675at2759"/>
<name>A0A6A6ZVT3_9PLEO</name>
<evidence type="ECO:0000313" key="3">
    <source>
        <dbReference type="Proteomes" id="UP000799424"/>
    </source>
</evidence>
<proteinExistence type="predicted"/>
<dbReference type="Proteomes" id="UP000799424">
    <property type="component" value="Unassembled WGS sequence"/>
</dbReference>
<dbReference type="AlphaFoldDB" id="A0A6A6ZVT3"/>
<feature type="region of interest" description="Disordered" evidence="1">
    <location>
        <begin position="21"/>
        <end position="154"/>
    </location>
</feature>
<protein>
    <submittedName>
        <fullName evidence="2">Uncharacterized protein</fullName>
    </submittedName>
</protein>
<dbReference type="EMBL" id="MU006228">
    <property type="protein sequence ID" value="KAF2825170.1"/>
    <property type="molecule type" value="Genomic_DNA"/>
</dbReference>
<sequence length="154" mass="17561">MLSKDHSRKAWVRKHEPSYWSMMFGKNKKKDHEKEKERESRSRRAEAPLSDMFPDHSQQHFPGQDEQRFSSQGPLPSHGRNLRPDEMWDHLAPGGQTEAGERPRSAPPSEFDDHGDASITGTRGSDIGAGGQPSYGHPWSPETKVYEAQRTRQN</sequence>
<keyword evidence="3" id="KW-1185">Reference proteome</keyword>
<evidence type="ECO:0000256" key="1">
    <source>
        <dbReference type="SAM" id="MobiDB-lite"/>
    </source>
</evidence>
<reference evidence="2" key="1">
    <citation type="journal article" date="2020" name="Stud. Mycol.">
        <title>101 Dothideomycetes genomes: a test case for predicting lifestyles and emergence of pathogens.</title>
        <authorList>
            <person name="Haridas S."/>
            <person name="Albert R."/>
            <person name="Binder M."/>
            <person name="Bloem J."/>
            <person name="Labutti K."/>
            <person name="Salamov A."/>
            <person name="Andreopoulos B."/>
            <person name="Baker S."/>
            <person name="Barry K."/>
            <person name="Bills G."/>
            <person name="Bluhm B."/>
            <person name="Cannon C."/>
            <person name="Castanera R."/>
            <person name="Culley D."/>
            <person name="Daum C."/>
            <person name="Ezra D."/>
            <person name="Gonzalez J."/>
            <person name="Henrissat B."/>
            <person name="Kuo A."/>
            <person name="Liang C."/>
            <person name="Lipzen A."/>
            <person name="Lutzoni F."/>
            <person name="Magnuson J."/>
            <person name="Mondo S."/>
            <person name="Nolan M."/>
            <person name="Ohm R."/>
            <person name="Pangilinan J."/>
            <person name="Park H.-J."/>
            <person name="Ramirez L."/>
            <person name="Alfaro M."/>
            <person name="Sun H."/>
            <person name="Tritt A."/>
            <person name="Yoshinaga Y."/>
            <person name="Zwiers L.-H."/>
            <person name="Turgeon B."/>
            <person name="Goodwin S."/>
            <person name="Spatafora J."/>
            <person name="Crous P."/>
            <person name="Grigoriev I."/>
        </authorList>
    </citation>
    <scope>NUCLEOTIDE SEQUENCE</scope>
    <source>
        <strain evidence="2">CBS 113818</strain>
    </source>
</reference>
<gene>
    <name evidence="2" type="ORF">CC86DRAFT_39674</name>
</gene>
<evidence type="ECO:0000313" key="2">
    <source>
        <dbReference type="EMBL" id="KAF2825170.1"/>
    </source>
</evidence>